<dbReference type="InterPro" id="IPR016032">
    <property type="entry name" value="Sig_transdc_resp-reg_C-effctor"/>
</dbReference>
<gene>
    <name evidence="4" type="ORF">ACFQ3W_09935</name>
</gene>
<dbReference type="InterPro" id="IPR000792">
    <property type="entry name" value="Tscrpt_reg_LuxR_C"/>
</dbReference>
<dbReference type="InterPro" id="IPR036388">
    <property type="entry name" value="WH-like_DNA-bd_sf"/>
</dbReference>
<sequence>MLRCLAHDLAISQRTAEYHLTAILQKLGVKSRVGAVAKGYKLGIVGAQR</sequence>
<evidence type="ECO:0000256" key="1">
    <source>
        <dbReference type="ARBA" id="ARBA00023015"/>
    </source>
</evidence>
<dbReference type="PROSITE" id="PS50043">
    <property type="entry name" value="HTH_LUXR_2"/>
    <property type="match status" value="1"/>
</dbReference>
<keyword evidence="5" id="KW-1185">Reference proteome</keyword>
<dbReference type="RefSeq" id="WP_379319327.1">
    <property type="nucleotide sequence ID" value="NZ_JBHTLM010000006.1"/>
</dbReference>
<organism evidence="4 5">
    <name type="scientific">Paenibacillus puldeungensis</name>
    <dbReference type="NCBI Taxonomy" id="696536"/>
    <lineage>
        <taxon>Bacteria</taxon>
        <taxon>Bacillati</taxon>
        <taxon>Bacillota</taxon>
        <taxon>Bacilli</taxon>
        <taxon>Bacillales</taxon>
        <taxon>Paenibacillaceae</taxon>
        <taxon>Paenibacillus</taxon>
    </lineage>
</organism>
<dbReference type="Gene3D" id="1.10.10.10">
    <property type="entry name" value="Winged helix-like DNA-binding domain superfamily/Winged helix DNA-binding domain"/>
    <property type="match status" value="1"/>
</dbReference>
<dbReference type="Pfam" id="PF00196">
    <property type="entry name" value="GerE"/>
    <property type="match status" value="1"/>
</dbReference>
<accession>A0ABW3RVU6</accession>
<evidence type="ECO:0000256" key="2">
    <source>
        <dbReference type="ARBA" id="ARBA00023163"/>
    </source>
</evidence>
<protein>
    <submittedName>
        <fullName evidence="4">LuxR C-terminal-related transcriptional regulator</fullName>
    </submittedName>
</protein>
<dbReference type="EMBL" id="JBHTLM010000006">
    <property type="protein sequence ID" value="MFD1176617.1"/>
    <property type="molecule type" value="Genomic_DNA"/>
</dbReference>
<feature type="domain" description="HTH luxR-type" evidence="3">
    <location>
        <begin position="1"/>
        <end position="43"/>
    </location>
</feature>
<comment type="caution">
    <text evidence="4">The sequence shown here is derived from an EMBL/GenBank/DDBJ whole genome shotgun (WGS) entry which is preliminary data.</text>
</comment>
<name>A0ABW3RVU6_9BACL</name>
<dbReference type="Proteomes" id="UP001597262">
    <property type="component" value="Unassembled WGS sequence"/>
</dbReference>
<keyword evidence="1" id="KW-0805">Transcription regulation</keyword>
<evidence type="ECO:0000313" key="4">
    <source>
        <dbReference type="EMBL" id="MFD1176617.1"/>
    </source>
</evidence>
<reference evidence="5" key="1">
    <citation type="journal article" date="2019" name="Int. J. Syst. Evol. Microbiol.">
        <title>The Global Catalogue of Microorganisms (GCM) 10K type strain sequencing project: providing services to taxonomists for standard genome sequencing and annotation.</title>
        <authorList>
            <consortium name="The Broad Institute Genomics Platform"/>
            <consortium name="The Broad Institute Genome Sequencing Center for Infectious Disease"/>
            <person name="Wu L."/>
            <person name="Ma J."/>
        </authorList>
    </citation>
    <scope>NUCLEOTIDE SEQUENCE [LARGE SCALE GENOMIC DNA]</scope>
    <source>
        <strain evidence="5">CCUG 59189</strain>
    </source>
</reference>
<evidence type="ECO:0000259" key="3">
    <source>
        <dbReference type="PROSITE" id="PS50043"/>
    </source>
</evidence>
<proteinExistence type="predicted"/>
<keyword evidence="2" id="KW-0804">Transcription</keyword>
<evidence type="ECO:0000313" key="5">
    <source>
        <dbReference type="Proteomes" id="UP001597262"/>
    </source>
</evidence>
<dbReference type="SUPFAM" id="SSF46894">
    <property type="entry name" value="C-terminal effector domain of the bipartite response regulators"/>
    <property type="match status" value="1"/>
</dbReference>